<dbReference type="AlphaFoldDB" id="A0A9X2WCD8"/>
<proteinExistence type="predicted"/>
<evidence type="ECO:0000313" key="1">
    <source>
        <dbReference type="EMBL" id="MCT7357862.1"/>
    </source>
</evidence>
<reference evidence="1" key="1">
    <citation type="journal article" date="2022" name="Front. Microbiol.">
        <title>Genome-based taxonomic rearrangement of Oceanobacter-related bacteria including the description of Thalassolituus hydrocarbonoclasticus sp. nov. and Thalassolituus pacificus sp. nov. and emended description of the genus Thalassolituus.</title>
        <authorList>
            <person name="Dong C."/>
            <person name="Wei L."/>
            <person name="Wang J."/>
            <person name="Lai Q."/>
            <person name="Huang Z."/>
            <person name="Shao Z."/>
        </authorList>
    </citation>
    <scope>NUCLEOTIDE SEQUENCE</scope>
    <source>
        <strain evidence="1">59MF3M-4</strain>
    </source>
</reference>
<keyword evidence="2" id="KW-1185">Reference proteome</keyword>
<accession>A0A9X2WCD8</accession>
<reference evidence="1" key="2">
    <citation type="submission" date="2022-08" db="EMBL/GenBank/DDBJ databases">
        <authorList>
            <person name="Dong C."/>
        </authorList>
    </citation>
    <scope>NUCLEOTIDE SEQUENCE</scope>
    <source>
        <strain evidence="1">59MF3M-4</strain>
    </source>
</reference>
<dbReference type="Proteomes" id="UP001147830">
    <property type="component" value="Unassembled WGS sequence"/>
</dbReference>
<name>A0A9X2WCD8_9GAMM</name>
<protein>
    <submittedName>
        <fullName evidence="1">DUF4272 domain-containing protein</fullName>
    </submittedName>
</protein>
<comment type="caution">
    <text evidence="1">The sequence shown here is derived from an EMBL/GenBank/DDBJ whole genome shotgun (WGS) entry which is preliminary data.</text>
</comment>
<organism evidence="1 2">
    <name type="scientific">Thalassolituus pacificus</name>
    <dbReference type="NCBI Taxonomy" id="2975440"/>
    <lineage>
        <taxon>Bacteria</taxon>
        <taxon>Pseudomonadati</taxon>
        <taxon>Pseudomonadota</taxon>
        <taxon>Gammaproteobacteria</taxon>
        <taxon>Oceanospirillales</taxon>
        <taxon>Oceanospirillaceae</taxon>
        <taxon>Thalassolituus</taxon>
    </lineage>
</organism>
<dbReference type="Pfam" id="PF14094">
    <property type="entry name" value="DUF4272"/>
    <property type="match status" value="1"/>
</dbReference>
<dbReference type="EMBL" id="JAOANI010000009">
    <property type="protein sequence ID" value="MCT7357862.1"/>
    <property type="molecule type" value="Genomic_DNA"/>
</dbReference>
<gene>
    <name evidence="1" type="ORF">NYR02_02355</name>
</gene>
<dbReference type="RefSeq" id="WP_260974791.1">
    <property type="nucleotide sequence ID" value="NZ_JAOANI010000009.1"/>
</dbReference>
<evidence type="ECO:0000313" key="2">
    <source>
        <dbReference type="Proteomes" id="UP001147830"/>
    </source>
</evidence>
<sequence length="211" mass="24715">MDSGKIKSESELAIKGMGGEVCDWLPVYDITTMRSCEDVVSRALIMNAMINIAFDAPVELIADYIKDNQLTDHLSCAEREILAQSQETLSQQDKINLHWYLESLWALLWVMGKIDKLEVPYPIPDDMVEYCPKLHENEGPEKFTDTDSIRSYEEVYSMRDLYYRAMWCCREFQLRNTPHKHFNMSLIMERRRALTWCLDNASDWDNIPQDT</sequence>
<dbReference type="InterPro" id="IPR025368">
    <property type="entry name" value="DUF4272"/>
</dbReference>